<dbReference type="EMBL" id="HAHN01000154">
    <property type="protein sequence ID" value="SNX34076.1"/>
    <property type="molecule type" value="Transcribed_RNA"/>
</dbReference>
<organism evidence="4">
    <name type="scientific">Liphistius thaleban</name>
    <dbReference type="NCBI Taxonomy" id="1905330"/>
    <lineage>
        <taxon>Eukaryota</taxon>
        <taxon>Metazoa</taxon>
        <taxon>Ecdysozoa</taxon>
        <taxon>Arthropoda</taxon>
        <taxon>Chelicerata</taxon>
        <taxon>Arachnida</taxon>
        <taxon>Araneae</taxon>
        <taxon>Mesothelae</taxon>
        <taxon>Liphistiidae</taxon>
        <taxon>Liphistius</taxon>
    </lineage>
</organism>
<dbReference type="CDD" id="cd23599">
    <property type="entry name" value="TFP_LU_ECD_Cold"/>
    <property type="match status" value="1"/>
</dbReference>
<dbReference type="EMBL" id="HAHN01000235">
    <property type="protein sequence ID" value="SNX34869.1"/>
    <property type="molecule type" value="Transcribed_RNA"/>
</dbReference>
<feature type="chain" id="PRO_5036357466" evidence="3">
    <location>
        <begin position="26"/>
        <end position="149"/>
    </location>
</feature>
<feature type="signal peptide" evidence="3">
    <location>
        <begin position="1"/>
        <end position="25"/>
    </location>
</feature>
<accession>A0A4Q8K6J2</accession>
<name>A0A4Q8K6J2_9ARAC</name>
<dbReference type="Gene3D" id="2.10.60.10">
    <property type="entry name" value="CD59"/>
    <property type="match status" value="1"/>
</dbReference>
<proteinExistence type="predicted"/>
<evidence type="ECO:0000256" key="3">
    <source>
        <dbReference type="SAM" id="SignalP"/>
    </source>
</evidence>
<protein>
    <submittedName>
        <fullName evidence="4">U15-Liphistoxin-Lth1a_1</fullName>
    </submittedName>
</protein>
<dbReference type="PANTHER" id="PTHR10036">
    <property type="entry name" value="CD59 GLYCOPROTEIN"/>
    <property type="match status" value="1"/>
</dbReference>
<dbReference type="PANTHER" id="PTHR10036:SF3">
    <property type="entry name" value="PROTEIN SLEEPLESS-RELATED"/>
    <property type="match status" value="1"/>
</dbReference>
<dbReference type="AlphaFoldDB" id="A0A4Q8K6J2"/>
<dbReference type="SUPFAM" id="SSF57302">
    <property type="entry name" value="Snake toxin-like"/>
    <property type="match status" value="1"/>
</dbReference>
<evidence type="ECO:0000256" key="2">
    <source>
        <dbReference type="ARBA" id="ARBA00023157"/>
    </source>
</evidence>
<reference evidence="4" key="2">
    <citation type="submission" date="2019-05" db="EMBL/GenBank/DDBJ databases">
        <title>Unravelling the molecular evolution of spider venoms.</title>
        <authorList>
            <person name="Pineda S."/>
        </authorList>
    </citation>
    <scope>NUCLEOTIDE SEQUENCE</scope>
</reference>
<dbReference type="InterPro" id="IPR045860">
    <property type="entry name" value="Snake_toxin-like_sf"/>
</dbReference>
<sequence length="149" mass="17610">MKLFLSLGMEQTLLFLFFFFPAAWSLECYVCTNQDDNEDKCIKTIKTCDLSENRCLSEIRWGSTPYWDSTGKKQYYITKSCATEHHCKKVIKGYSTRCDRIWYNDWECVECCHGDRCNYYATLAGENVRLSGKIFIVLFCIHLLLRRIF</sequence>
<evidence type="ECO:0000313" key="4">
    <source>
        <dbReference type="EMBL" id="SNX34869.1"/>
    </source>
</evidence>
<keyword evidence="2" id="KW-1015">Disulfide bond</keyword>
<keyword evidence="1 3" id="KW-0732">Signal</keyword>
<reference evidence="4" key="1">
    <citation type="submission" date="2017-05" db="EMBL/GenBank/DDBJ databases">
        <authorList>
            <person name="QRISCLOUD D."/>
        </authorList>
    </citation>
    <scope>NUCLEOTIDE SEQUENCE</scope>
</reference>
<evidence type="ECO:0000256" key="1">
    <source>
        <dbReference type="ARBA" id="ARBA00022729"/>
    </source>
</evidence>